<name>A0A1M7BHM1_9RHOB</name>
<feature type="domain" description="DUF306" evidence="6">
    <location>
        <begin position="300"/>
        <end position="399"/>
    </location>
</feature>
<dbReference type="InterPro" id="IPR036328">
    <property type="entry name" value="MliC_sf"/>
</dbReference>
<gene>
    <name evidence="8" type="ORF">SAMN05444398_103240</name>
</gene>
<keyword evidence="3" id="KW-0564">Palmitate</keyword>
<dbReference type="InterPro" id="IPR039366">
    <property type="entry name" value="Pilotin"/>
</dbReference>
<keyword evidence="4" id="KW-0449">Lipoprotein</keyword>
<protein>
    <submittedName>
        <fullName evidence="8">Heat shock protein HslJ</fullName>
    </submittedName>
</protein>
<dbReference type="AlphaFoldDB" id="A0A1M7BHM1"/>
<feature type="domain" description="C-type lysozyme inhibitor" evidence="7">
    <location>
        <begin position="131"/>
        <end position="193"/>
    </location>
</feature>
<evidence type="ECO:0000256" key="1">
    <source>
        <dbReference type="ARBA" id="ARBA00022729"/>
    </source>
</evidence>
<evidence type="ECO:0000313" key="8">
    <source>
        <dbReference type="EMBL" id="SHL54366.1"/>
    </source>
</evidence>
<keyword evidence="2" id="KW-0472">Membrane</keyword>
<dbReference type="OrthoDB" id="9809132at2"/>
<evidence type="ECO:0000256" key="2">
    <source>
        <dbReference type="ARBA" id="ARBA00023136"/>
    </source>
</evidence>
<evidence type="ECO:0000256" key="3">
    <source>
        <dbReference type="ARBA" id="ARBA00023139"/>
    </source>
</evidence>
<feature type="signal peptide" evidence="5">
    <location>
        <begin position="1"/>
        <end position="20"/>
    </location>
</feature>
<dbReference type="Pfam" id="PF03724">
    <property type="entry name" value="META"/>
    <property type="match status" value="1"/>
</dbReference>
<dbReference type="SUPFAM" id="SSF141488">
    <property type="entry name" value="YdhA-like"/>
    <property type="match status" value="1"/>
</dbReference>
<dbReference type="Proteomes" id="UP000183974">
    <property type="component" value="Unassembled WGS sequence"/>
</dbReference>
<proteinExistence type="predicted"/>
<organism evidence="8 9">
    <name type="scientific">Roseovarius pacificus</name>
    <dbReference type="NCBI Taxonomy" id="337701"/>
    <lineage>
        <taxon>Bacteria</taxon>
        <taxon>Pseudomonadati</taxon>
        <taxon>Pseudomonadota</taxon>
        <taxon>Alphaproteobacteria</taxon>
        <taxon>Rhodobacterales</taxon>
        <taxon>Roseobacteraceae</taxon>
        <taxon>Roseovarius</taxon>
    </lineage>
</organism>
<sequence>MFRLALSAALTLGVTSAALAQEDTRQITGQLIYLQKIALPPGAKVTVSAQGAFGTELDLARFETTGQQVPLPFELTVPKGLSGEVSAVIRMKDQPWWIVQDIPFGAGNTPVDLGDLRLERFTPLAFATRFDCDGTEVQFGVADDRAILRVSGQDFEMVPAISASGARYVSKGDESTEFWSKGDMAMLTVAGEEMPECTRISDDAAAYRAGGNEPGWYVSIGKTEIDVVADYGELTRSAQRPDVQVMPGAYVFDMPDIRTRLTIEDRMCHDDATGMPHPHRATLDLDERSLHGCGGDPASLLTGREWRIEDVAGQGIIDASNITILFDRNERVSGSTGCNRFMGGYELTGEGLNLGQMGATMMACPEALMKQEQRVLDALQQVRRFDIDDTGALVLIGGSEDAPLLTGRRP</sequence>
<dbReference type="Pfam" id="PF09864">
    <property type="entry name" value="MliC"/>
    <property type="match status" value="1"/>
</dbReference>
<dbReference type="STRING" id="337701.SAMN05444398_103240"/>
<evidence type="ECO:0000256" key="5">
    <source>
        <dbReference type="SAM" id="SignalP"/>
    </source>
</evidence>
<dbReference type="InterPro" id="IPR005184">
    <property type="entry name" value="DUF306_Meta_HslJ"/>
</dbReference>
<keyword evidence="8" id="KW-0346">Stress response</keyword>
<keyword evidence="9" id="KW-1185">Reference proteome</keyword>
<evidence type="ECO:0000313" key="9">
    <source>
        <dbReference type="Proteomes" id="UP000183974"/>
    </source>
</evidence>
<dbReference type="InterPro" id="IPR053147">
    <property type="entry name" value="Hsp_HslJ-like"/>
</dbReference>
<dbReference type="InterPro" id="IPR038670">
    <property type="entry name" value="HslJ-like_sf"/>
</dbReference>
<feature type="chain" id="PRO_5013178368" evidence="5">
    <location>
        <begin position="21"/>
        <end position="410"/>
    </location>
</feature>
<dbReference type="PANTHER" id="PTHR35535:SF1">
    <property type="entry name" value="HEAT SHOCK PROTEIN HSLJ"/>
    <property type="match status" value="1"/>
</dbReference>
<dbReference type="RefSeq" id="WP_073034277.1">
    <property type="nucleotide sequence ID" value="NZ_BMLR01000003.1"/>
</dbReference>
<evidence type="ECO:0000259" key="7">
    <source>
        <dbReference type="Pfam" id="PF09864"/>
    </source>
</evidence>
<dbReference type="InterPro" id="IPR018660">
    <property type="entry name" value="MliC"/>
</dbReference>
<reference evidence="8 9" key="1">
    <citation type="submission" date="2016-11" db="EMBL/GenBank/DDBJ databases">
        <authorList>
            <person name="Jaros S."/>
            <person name="Januszkiewicz K."/>
            <person name="Wedrychowicz H."/>
        </authorList>
    </citation>
    <scope>NUCLEOTIDE SEQUENCE [LARGE SCALE GENOMIC DNA]</scope>
    <source>
        <strain evidence="8 9">DSM 29589</strain>
    </source>
</reference>
<dbReference type="Pfam" id="PF09619">
    <property type="entry name" value="YscW"/>
    <property type="match status" value="1"/>
</dbReference>
<dbReference type="Gene3D" id="2.40.128.200">
    <property type="match status" value="1"/>
</dbReference>
<dbReference type="Gene3D" id="2.40.128.270">
    <property type="match status" value="1"/>
</dbReference>
<dbReference type="EMBL" id="FRBR01000003">
    <property type="protein sequence ID" value="SHL54366.1"/>
    <property type="molecule type" value="Genomic_DNA"/>
</dbReference>
<evidence type="ECO:0000256" key="4">
    <source>
        <dbReference type="ARBA" id="ARBA00023288"/>
    </source>
</evidence>
<accession>A0A1M7BHM1</accession>
<dbReference type="PANTHER" id="PTHR35535">
    <property type="entry name" value="HEAT SHOCK PROTEIN HSLJ"/>
    <property type="match status" value="1"/>
</dbReference>
<keyword evidence="1 5" id="KW-0732">Signal</keyword>
<evidence type="ECO:0000259" key="6">
    <source>
        <dbReference type="Pfam" id="PF03724"/>
    </source>
</evidence>